<reference evidence="1" key="1">
    <citation type="submission" date="2023-06" db="EMBL/GenBank/DDBJ databases">
        <title>Deciphering the underlying mechanisms mediating the transmission of blaNDM gene from human to animals in China.</title>
        <authorList>
            <person name="Chen K."/>
            <person name="Chen S."/>
        </authorList>
    </citation>
    <scope>NUCLEOTIDE SEQUENCE</scope>
    <source>
        <strain evidence="1">1199</strain>
    </source>
</reference>
<protein>
    <submittedName>
        <fullName evidence="1">Uncharacterized protein</fullName>
    </submittedName>
</protein>
<feature type="non-terminal residue" evidence="1">
    <location>
        <position position="77"/>
    </location>
</feature>
<organism evidence="1 2">
    <name type="scientific">Escherichia coli</name>
    <dbReference type="NCBI Taxonomy" id="562"/>
    <lineage>
        <taxon>Bacteria</taxon>
        <taxon>Pseudomonadati</taxon>
        <taxon>Pseudomonadota</taxon>
        <taxon>Gammaproteobacteria</taxon>
        <taxon>Enterobacterales</taxon>
        <taxon>Enterobacteriaceae</taxon>
        <taxon>Escherichia</taxon>
    </lineage>
</organism>
<dbReference type="AlphaFoldDB" id="A0AAP3ELK2"/>
<gene>
    <name evidence="1" type="ORF">OFN31_33980</name>
</gene>
<dbReference type="Proteomes" id="UP001208624">
    <property type="component" value="Unassembled WGS sequence"/>
</dbReference>
<proteinExistence type="predicted"/>
<feature type="non-terminal residue" evidence="1">
    <location>
        <position position="1"/>
    </location>
</feature>
<evidence type="ECO:0000313" key="1">
    <source>
        <dbReference type="EMBL" id="MCV5626638.1"/>
    </source>
</evidence>
<sequence>LNDITHPFFWLHIVQTACAQYQNGKRLRRSTYIQDSFIVIALPKRLSSLQGFSLPECIRSAYNLLITCALKHAGCSL</sequence>
<name>A0AAP3ELK2_ECOLX</name>
<accession>A0AAP3ELK2</accession>
<dbReference type="EMBL" id="JAOVKC010001812">
    <property type="protein sequence ID" value="MCV5626638.1"/>
    <property type="molecule type" value="Genomic_DNA"/>
</dbReference>
<evidence type="ECO:0000313" key="2">
    <source>
        <dbReference type="Proteomes" id="UP001208624"/>
    </source>
</evidence>
<comment type="caution">
    <text evidence="1">The sequence shown here is derived from an EMBL/GenBank/DDBJ whole genome shotgun (WGS) entry which is preliminary data.</text>
</comment>